<dbReference type="AlphaFoldDB" id="A0A419F0G5"/>
<evidence type="ECO:0000256" key="7">
    <source>
        <dbReference type="ARBA" id="ARBA00022840"/>
    </source>
</evidence>
<accession>A0A419F0G5</accession>
<gene>
    <name evidence="10" type="ORF">C4532_07585</name>
</gene>
<organism evidence="10 11">
    <name type="scientific">Candidatus Abyssobacteria bacterium SURF_17</name>
    <dbReference type="NCBI Taxonomy" id="2093361"/>
    <lineage>
        <taxon>Bacteria</taxon>
        <taxon>Pseudomonadati</taxon>
        <taxon>Candidatus Hydrogenedentota</taxon>
        <taxon>Candidatus Abyssobacteria</taxon>
    </lineage>
</organism>
<dbReference type="SMART" id="SM00387">
    <property type="entry name" value="HATPase_c"/>
    <property type="match status" value="1"/>
</dbReference>
<dbReference type="GO" id="GO:0000155">
    <property type="term" value="F:phosphorelay sensor kinase activity"/>
    <property type="evidence" value="ECO:0007669"/>
    <property type="project" value="InterPro"/>
</dbReference>
<dbReference type="CDD" id="cd00082">
    <property type="entry name" value="HisKA"/>
    <property type="match status" value="1"/>
</dbReference>
<name>A0A419F0G5_9BACT</name>
<comment type="catalytic activity">
    <reaction evidence="1">
        <text>ATP + protein L-histidine = ADP + protein N-phospho-L-histidine.</text>
        <dbReference type="EC" id="2.7.13.3"/>
    </reaction>
</comment>
<evidence type="ECO:0000256" key="2">
    <source>
        <dbReference type="ARBA" id="ARBA00012438"/>
    </source>
</evidence>
<dbReference type="GO" id="GO:0005524">
    <property type="term" value="F:ATP binding"/>
    <property type="evidence" value="ECO:0007669"/>
    <property type="project" value="UniProtKB-KW"/>
</dbReference>
<dbReference type="PRINTS" id="PR00344">
    <property type="entry name" value="BCTRLSENSOR"/>
</dbReference>
<comment type="caution">
    <text evidence="10">The sequence shown here is derived from an EMBL/GenBank/DDBJ whole genome shotgun (WGS) entry which is preliminary data.</text>
</comment>
<dbReference type="PROSITE" id="PS50109">
    <property type="entry name" value="HIS_KIN"/>
    <property type="match status" value="1"/>
</dbReference>
<dbReference type="Pfam" id="PF02518">
    <property type="entry name" value="HATPase_c"/>
    <property type="match status" value="1"/>
</dbReference>
<keyword evidence="5" id="KW-0547">Nucleotide-binding</keyword>
<dbReference type="InterPro" id="IPR004358">
    <property type="entry name" value="Sig_transdc_His_kin-like_C"/>
</dbReference>
<dbReference type="Proteomes" id="UP000285961">
    <property type="component" value="Unassembled WGS sequence"/>
</dbReference>
<evidence type="ECO:0000256" key="4">
    <source>
        <dbReference type="ARBA" id="ARBA00022679"/>
    </source>
</evidence>
<evidence type="ECO:0000313" key="10">
    <source>
        <dbReference type="EMBL" id="RJP71376.1"/>
    </source>
</evidence>
<dbReference type="PANTHER" id="PTHR43065">
    <property type="entry name" value="SENSOR HISTIDINE KINASE"/>
    <property type="match status" value="1"/>
</dbReference>
<dbReference type="Gene3D" id="1.10.287.130">
    <property type="match status" value="1"/>
</dbReference>
<dbReference type="EMBL" id="QZKI01000060">
    <property type="protein sequence ID" value="RJP71376.1"/>
    <property type="molecule type" value="Genomic_DNA"/>
</dbReference>
<protein>
    <recommendedName>
        <fullName evidence="2">histidine kinase</fullName>
        <ecNumber evidence="2">2.7.13.3</ecNumber>
    </recommendedName>
</protein>
<dbReference type="InterPro" id="IPR036890">
    <property type="entry name" value="HATPase_C_sf"/>
</dbReference>
<dbReference type="SUPFAM" id="SSF47384">
    <property type="entry name" value="Homodimeric domain of signal transducing histidine kinase"/>
    <property type="match status" value="1"/>
</dbReference>
<evidence type="ECO:0000256" key="6">
    <source>
        <dbReference type="ARBA" id="ARBA00022777"/>
    </source>
</evidence>
<dbReference type="SMART" id="SM00388">
    <property type="entry name" value="HisKA"/>
    <property type="match status" value="1"/>
</dbReference>
<dbReference type="Pfam" id="PF00512">
    <property type="entry name" value="HisKA"/>
    <property type="match status" value="1"/>
</dbReference>
<keyword evidence="4" id="KW-0808">Transferase</keyword>
<evidence type="ECO:0000256" key="3">
    <source>
        <dbReference type="ARBA" id="ARBA00022553"/>
    </source>
</evidence>
<evidence type="ECO:0000256" key="8">
    <source>
        <dbReference type="ARBA" id="ARBA00023012"/>
    </source>
</evidence>
<evidence type="ECO:0000256" key="5">
    <source>
        <dbReference type="ARBA" id="ARBA00022741"/>
    </source>
</evidence>
<sequence length="240" mass="26618">MKDDSRANTSSRMIAQLVACQKLVLLGRLSSNITHEVNNHLTGVTGYAQLLLAQERAQAVARELEMINSSANKCQKLVADFKRIAHFGNREREYDNINFIIRASVELLRNQFVKKSFEIIENYSPDIPPVEVDTPGLGQAFLNIIQNAFEAIEEKGTRLAITTLEEKGGLVAMFEDDGAGLTEEARKHLFTPFFTTKTRPWCLGLGLAATKMLVESHNGSIEIKDRPGGGTCVRVILPCQ</sequence>
<dbReference type="SUPFAM" id="SSF55874">
    <property type="entry name" value="ATPase domain of HSP90 chaperone/DNA topoisomerase II/histidine kinase"/>
    <property type="match status" value="1"/>
</dbReference>
<dbReference type="EC" id="2.7.13.3" evidence="2"/>
<dbReference type="PANTHER" id="PTHR43065:SF10">
    <property type="entry name" value="PEROXIDE STRESS-ACTIVATED HISTIDINE KINASE MAK3"/>
    <property type="match status" value="1"/>
</dbReference>
<feature type="domain" description="Histidine kinase" evidence="9">
    <location>
        <begin position="32"/>
        <end position="240"/>
    </location>
</feature>
<evidence type="ECO:0000259" key="9">
    <source>
        <dbReference type="PROSITE" id="PS50109"/>
    </source>
</evidence>
<keyword evidence="6" id="KW-0418">Kinase</keyword>
<dbReference type="InterPro" id="IPR003594">
    <property type="entry name" value="HATPase_dom"/>
</dbReference>
<evidence type="ECO:0000313" key="11">
    <source>
        <dbReference type="Proteomes" id="UP000285961"/>
    </source>
</evidence>
<dbReference type="Gene3D" id="3.30.565.10">
    <property type="entry name" value="Histidine kinase-like ATPase, C-terminal domain"/>
    <property type="match status" value="1"/>
</dbReference>
<dbReference type="InterPro" id="IPR003661">
    <property type="entry name" value="HisK_dim/P_dom"/>
</dbReference>
<keyword evidence="8" id="KW-0902">Two-component regulatory system</keyword>
<keyword evidence="3" id="KW-0597">Phosphoprotein</keyword>
<proteinExistence type="predicted"/>
<keyword evidence="7" id="KW-0067">ATP-binding</keyword>
<evidence type="ECO:0000256" key="1">
    <source>
        <dbReference type="ARBA" id="ARBA00000085"/>
    </source>
</evidence>
<dbReference type="InterPro" id="IPR036097">
    <property type="entry name" value="HisK_dim/P_sf"/>
</dbReference>
<reference evidence="10 11" key="1">
    <citation type="journal article" date="2017" name="ISME J.">
        <title>Energy and carbon metabolisms in a deep terrestrial subsurface fluid microbial community.</title>
        <authorList>
            <person name="Momper L."/>
            <person name="Jungbluth S.P."/>
            <person name="Lee M.D."/>
            <person name="Amend J.P."/>
        </authorList>
    </citation>
    <scope>NUCLEOTIDE SEQUENCE [LARGE SCALE GENOMIC DNA]</scope>
    <source>
        <strain evidence="10">SURF_17</strain>
    </source>
</reference>
<dbReference type="InterPro" id="IPR005467">
    <property type="entry name" value="His_kinase_dom"/>
</dbReference>